<evidence type="ECO:0000256" key="1">
    <source>
        <dbReference type="ARBA" id="ARBA00022857"/>
    </source>
</evidence>
<reference evidence="4 5" key="1">
    <citation type="submission" date="2015-10" db="EMBL/GenBank/DDBJ databases">
        <title>Full genome of DAOMC 229536 Phialocephala scopiformis, a fungal endophyte of spruce producing the potent anti-insectan compound rugulosin.</title>
        <authorList>
            <consortium name="DOE Joint Genome Institute"/>
            <person name="Walker A.K."/>
            <person name="Frasz S.L."/>
            <person name="Seifert K.A."/>
            <person name="Miller J.D."/>
            <person name="Mondo S.J."/>
            <person name="Labutti K."/>
            <person name="Lipzen A."/>
            <person name="Dockter R."/>
            <person name="Kennedy M."/>
            <person name="Grigoriev I.V."/>
            <person name="Spatafora J.W."/>
        </authorList>
    </citation>
    <scope>NUCLEOTIDE SEQUENCE [LARGE SCALE GENOMIC DNA]</scope>
    <source>
        <strain evidence="4 5">CBS 120377</strain>
    </source>
</reference>
<dbReference type="PANTHER" id="PTHR48106:SF18">
    <property type="entry name" value="QUINONE OXIDOREDUCTASE PIG3"/>
    <property type="match status" value="1"/>
</dbReference>
<dbReference type="CDD" id="cd05276">
    <property type="entry name" value="p53_inducible_oxidoreductase"/>
    <property type="match status" value="1"/>
</dbReference>
<dbReference type="GO" id="GO:0016651">
    <property type="term" value="F:oxidoreductase activity, acting on NAD(P)H"/>
    <property type="evidence" value="ECO:0007669"/>
    <property type="project" value="TreeGrafter"/>
</dbReference>
<dbReference type="InterPro" id="IPR020843">
    <property type="entry name" value="ER"/>
</dbReference>
<dbReference type="Pfam" id="PF08240">
    <property type="entry name" value="ADH_N"/>
    <property type="match status" value="1"/>
</dbReference>
<gene>
    <name evidence="4" type="ORF">LY89DRAFT_688406</name>
</gene>
<accession>A0A194WVC9</accession>
<dbReference type="Gene3D" id="3.40.50.720">
    <property type="entry name" value="NAD(P)-binding Rossmann-like Domain"/>
    <property type="match status" value="1"/>
</dbReference>
<dbReference type="EMBL" id="KQ947425">
    <property type="protein sequence ID" value="KUJ11923.1"/>
    <property type="molecule type" value="Genomic_DNA"/>
</dbReference>
<dbReference type="Pfam" id="PF00107">
    <property type="entry name" value="ADH_zinc_N"/>
    <property type="match status" value="1"/>
</dbReference>
<dbReference type="InterPro" id="IPR013149">
    <property type="entry name" value="ADH-like_C"/>
</dbReference>
<evidence type="ECO:0000259" key="3">
    <source>
        <dbReference type="SMART" id="SM00829"/>
    </source>
</evidence>
<protein>
    <submittedName>
        <fullName evidence="4">Quinone oxidoreductase putative</fullName>
    </submittedName>
</protein>
<name>A0A194WVC9_MOLSC</name>
<evidence type="ECO:0000313" key="4">
    <source>
        <dbReference type="EMBL" id="KUJ11923.1"/>
    </source>
</evidence>
<dbReference type="InterPro" id="IPR014189">
    <property type="entry name" value="Quinone_OxRdtase_PIG3"/>
</dbReference>
<dbReference type="GeneID" id="28825421"/>
<feature type="domain" description="Enoyl reductase (ER)" evidence="3">
    <location>
        <begin position="15"/>
        <end position="331"/>
    </location>
</feature>
<sequence>MAEKMRAVDIKNGTGPADSLYINTIPKPTPSSGEAIVKIKAFGLNRMDLLQREGHYPVPPQAGPILGVEFSGHIETLGEGCKDGFKAGDEVFGLAYGGAYAEYIAANTHMLLHKPSHLSWKEAAGVPETWITATQAMYLVGEFAKGKSILWHAGASSVSIAGIQLSKVGGASAIYVTAGSQDKIDFCVQELGATAGFNYKTQDWSKEILKATGGNGVDVVIDFVGASYFQGNLDVAAVDGRIVNLGALSGTKVSNVDIGSFVRKRLRIEGSSLRSRDAEYQGRLRDKLEEYLPQFEDGTFKIFVDKVLPWEEVVEAHKLMEKNTTKGKIICTIY</sequence>
<dbReference type="RefSeq" id="XP_018066278.1">
    <property type="nucleotide sequence ID" value="XM_018215695.1"/>
</dbReference>
<keyword evidence="1" id="KW-0521">NADP</keyword>
<proteinExistence type="predicted"/>
<dbReference type="SUPFAM" id="SSF50129">
    <property type="entry name" value="GroES-like"/>
    <property type="match status" value="1"/>
</dbReference>
<dbReference type="AlphaFoldDB" id="A0A194WVC9"/>
<dbReference type="SUPFAM" id="SSF51735">
    <property type="entry name" value="NAD(P)-binding Rossmann-fold domains"/>
    <property type="match status" value="1"/>
</dbReference>
<dbReference type="InterPro" id="IPR036291">
    <property type="entry name" value="NAD(P)-bd_dom_sf"/>
</dbReference>
<dbReference type="PANTHER" id="PTHR48106">
    <property type="entry name" value="QUINONE OXIDOREDUCTASE PIG3-RELATED"/>
    <property type="match status" value="1"/>
</dbReference>
<keyword evidence="2" id="KW-0560">Oxidoreductase</keyword>
<organism evidence="4 5">
    <name type="scientific">Mollisia scopiformis</name>
    <name type="common">Conifer needle endophyte fungus</name>
    <name type="synonym">Phialocephala scopiformis</name>
    <dbReference type="NCBI Taxonomy" id="149040"/>
    <lineage>
        <taxon>Eukaryota</taxon>
        <taxon>Fungi</taxon>
        <taxon>Dikarya</taxon>
        <taxon>Ascomycota</taxon>
        <taxon>Pezizomycotina</taxon>
        <taxon>Leotiomycetes</taxon>
        <taxon>Helotiales</taxon>
        <taxon>Mollisiaceae</taxon>
        <taxon>Mollisia</taxon>
    </lineage>
</organism>
<evidence type="ECO:0000256" key="2">
    <source>
        <dbReference type="ARBA" id="ARBA00023002"/>
    </source>
</evidence>
<dbReference type="GO" id="GO:0070402">
    <property type="term" value="F:NADPH binding"/>
    <property type="evidence" value="ECO:0007669"/>
    <property type="project" value="TreeGrafter"/>
</dbReference>
<evidence type="ECO:0000313" key="5">
    <source>
        <dbReference type="Proteomes" id="UP000070700"/>
    </source>
</evidence>
<dbReference type="KEGG" id="psco:LY89DRAFT_688406"/>
<dbReference type="OrthoDB" id="203908at2759"/>
<dbReference type="Gene3D" id="3.90.180.10">
    <property type="entry name" value="Medium-chain alcohol dehydrogenases, catalytic domain"/>
    <property type="match status" value="1"/>
</dbReference>
<dbReference type="InterPro" id="IPR013154">
    <property type="entry name" value="ADH-like_N"/>
</dbReference>
<dbReference type="SMART" id="SM00829">
    <property type="entry name" value="PKS_ER"/>
    <property type="match status" value="1"/>
</dbReference>
<dbReference type="InParanoid" id="A0A194WVC9"/>
<dbReference type="NCBIfam" id="TIGR02824">
    <property type="entry name" value="quinone_pig3"/>
    <property type="match status" value="1"/>
</dbReference>
<keyword evidence="5" id="KW-1185">Reference proteome</keyword>
<dbReference type="Proteomes" id="UP000070700">
    <property type="component" value="Unassembled WGS sequence"/>
</dbReference>
<dbReference type="InterPro" id="IPR011032">
    <property type="entry name" value="GroES-like_sf"/>
</dbReference>